<feature type="region of interest" description="Disordered" evidence="7">
    <location>
        <begin position="2119"/>
        <end position="2141"/>
    </location>
</feature>
<feature type="compositionally biased region" description="Low complexity" evidence="7">
    <location>
        <begin position="1314"/>
        <end position="1326"/>
    </location>
</feature>
<feature type="compositionally biased region" description="Low complexity" evidence="7">
    <location>
        <begin position="1587"/>
        <end position="1607"/>
    </location>
</feature>
<feature type="domain" description="C2H2-type" evidence="8">
    <location>
        <begin position="1869"/>
        <end position="1891"/>
    </location>
</feature>
<dbReference type="PANTHER" id="PTHR24396:SF22">
    <property type="entry name" value="PROTEIN WIZ"/>
    <property type="match status" value="1"/>
</dbReference>
<proteinExistence type="predicted"/>
<feature type="compositionally biased region" description="Acidic residues" evidence="7">
    <location>
        <begin position="484"/>
        <end position="504"/>
    </location>
</feature>
<feature type="domain" description="C2H2-type" evidence="8">
    <location>
        <begin position="1204"/>
        <end position="1226"/>
    </location>
</feature>
<feature type="compositionally biased region" description="Acidic residues" evidence="7">
    <location>
        <begin position="398"/>
        <end position="414"/>
    </location>
</feature>
<feature type="region of interest" description="Disordered" evidence="7">
    <location>
        <begin position="700"/>
        <end position="743"/>
    </location>
</feature>
<accession>A0ABR0Y8I5</accession>
<feature type="region of interest" description="Disordered" evidence="7">
    <location>
        <begin position="823"/>
        <end position="858"/>
    </location>
</feature>
<evidence type="ECO:0000256" key="6">
    <source>
        <dbReference type="PROSITE-ProRule" id="PRU00042"/>
    </source>
</evidence>
<feature type="domain" description="C2H2-type" evidence="8">
    <location>
        <begin position="1373"/>
        <end position="1395"/>
    </location>
</feature>
<dbReference type="Proteomes" id="UP001369086">
    <property type="component" value="Unassembled WGS sequence"/>
</dbReference>
<protein>
    <submittedName>
        <fullName evidence="9">Protein Wiz</fullName>
    </submittedName>
</protein>
<feature type="region of interest" description="Disordered" evidence="7">
    <location>
        <begin position="2018"/>
        <end position="2039"/>
    </location>
</feature>
<evidence type="ECO:0000256" key="5">
    <source>
        <dbReference type="ARBA" id="ARBA00023242"/>
    </source>
</evidence>
<feature type="region of interest" description="Disordered" evidence="7">
    <location>
        <begin position="1534"/>
        <end position="1608"/>
    </location>
</feature>
<evidence type="ECO:0000256" key="2">
    <source>
        <dbReference type="ARBA" id="ARBA00022723"/>
    </source>
</evidence>
<feature type="region of interest" description="Disordered" evidence="7">
    <location>
        <begin position="1429"/>
        <end position="1459"/>
    </location>
</feature>
<keyword evidence="4" id="KW-0862">Zinc</keyword>
<feature type="compositionally biased region" description="Basic residues" evidence="7">
    <location>
        <begin position="1553"/>
        <end position="1566"/>
    </location>
</feature>
<dbReference type="PROSITE" id="PS00028">
    <property type="entry name" value="ZINC_FINGER_C2H2_1"/>
    <property type="match status" value="8"/>
</dbReference>
<dbReference type="InterPro" id="IPR013087">
    <property type="entry name" value="Znf_C2H2_type"/>
</dbReference>
<feature type="region of interest" description="Disordered" evidence="7">
    <location>
        <begin position="1723"/>
        <end position="1843"/>
    </location>
</feature>
<feature type="compositionally biased region" description="Acidic residues" evidence="7">
    <location>
        <begin position="138"/>
        <end position="149"/>
    </location>
</feature>
<name>A0ABR0Y8I5_HUSHU</name>
<sequence>MLARDVTFDCCSIRSDSEADKPPAHRSQPRLCRRGSGFEDSEDHGAMEKGVPEPGPAAQRGGPPTTGGASHHSPGEDGPGGKAGPFSSTPARRDASWQGPQEAEDRPGSGTAGEPRAELGPQRRAQPSAFPSAQAWDSDSEKETLEEEELQHFSNPHGLASHSPEPHHKVLDVWQKPIRPDSEGSTAPEHEHLLTTLSNSPGTKGLRGGSEQHPRSNSTSPSPSGEQEEEGSSRTTPVTSKHLSSGTLRSATGLEEPDPESETSRDVKAAATDDPKSTKINDAMSSQGRTNEEGEGEPEEEVRASPVKMVFPETAKPKDEKEHLGKERWGRASPCSGSSEATSEPWLDTGEEEEDVYSFPRSDRGSPPSLSWPPSTFPETRKQVPSMRAGTAGGTERGEEEEDEEEEEQEEEELGAIVTNKPSRPSLEKSSLKGESRTPNWDSRDPISKGTASAASRSAGSGFEVGGGRYGYSISAEEPRGREEDEDDDEDGGEEIEEEALSDEAEQSVFTCVECSIYFKKQVHLQEHMLQHCRAQQGREGGAAKEGAGSGGGGAGAGAGEFCCPECGWEFEDRGSLGQHRRRHQESREKIMEEIRKLNEFPDEGSEPRLHCPKCRFGTNSSKVFVEHAKMHIKERNEQARDRGYQPSPLGLYRPVNPSSAIPHLPLKERYACQICSFPAPNESILREHMKYTHSHRLPWGMEQPDESEESLPGTSKDSYSLAKPYPSPTKTPSIPSFDGVRFGPSSGLKTRAVVVRDSPFRTQTPIRGGPFGQRSLGVPTALKDGPYRPSVQQGPDSHQPLPKRKEVAFKSIGNRRSHAMLAHPGMGSPSGLSWPDSGLENRETQEMGGDEASSGSEFEDHVDVWFPEQLEVPQRALELKWEFREELRSAGESLGQQDQLRRTVPMVVLETLNLLPRIPQPFPLRKPGPKSVMEARRLEWERAVRSRMHSSSSSPPLLEHLLSCHPGDDCFLDDFQEEGAGSEPGALRSVERKCPYCPDRFHNGIGLANHVRGHLNRVGVSYNVRHFISPEEVNAIEQKFSYQKKKKKGEPAPLRCCLSASLHCILKCRQFGITNWEVTVSPINILRNLFSSRPDLAFPRDAAPPHSPQEQEPAEEGPGSGGSPPRSPFTSPWREEPGPLFSEGGEEDDMSAVEVPSPETGVRSETVSQGEPSGSAARVGPKPPAEAPGGREDPQDIKPSNLLTCAVCSVPFETRKGLSSHARSHLRHLGVAESESSGAPIDLLYELMKQRGKLEPLPPPQSSAAKKQATSAGATGATATKGAQEPKLAKLGSPAAFSPKAMAPSPSPVLKKAPVSSLLPSASPLRGGEQEKGVKPAAAGTPGATTPKPFWAPQEDDAPLNLTVDLDANKDIVCQLCGAWFETRKGLSSHARAHLRHFGVVDAETKGSPIDYLHELIKRDDFKKRLSSLQPLDASPPPPLKRPGPPRGSTLPPPAKKPKRALQMFRLPSGQLSPIAHNTLKEIGCEFCGEYFENRKGLSSHARSHLRQLGITEWTVNGSPIDTLRELIKRKGLPSALPSPQPPTPPAAGHKLLPKPQRHLSHPPRPRLPPPPSTPAPGSPSPSPRSPTHSTPPSSSPSHSPSPSLLRKLPFGLDQARKMLTSLKPEPVCLELGRERGVGGFHNDSLQGHRGWAGPDSILPLNLVADREPVRDIRCEFCGEYFENRKGLSSHSRSHLRQMGITEWTVNGSPIDTLREIMHKKGKPLIIKKEPGTGAGYRGPPWEERGGYHQQHKPYGSPSPSSSSSSNKPQLHSSPPRLMKPGLGSSLASREVSLSPINGRAQGSFLSPLAKRPLQDGRSPPGASGEPLRQQGGGGSSSKSYVQTELSFKPKALSSPEKPAAAHMLPDASCELCGFYFENRKALASHARAHLRQFGVTEWCVNGSPIETLSAWMRSKPHKVAEVHRTYMQGGGPYPKKMRAASLPSAELDSSLSAVQRSPVGRQTPGTPLGKRVSRELGRGHWEMGRGPECGGVGVPGSPTSPVLHDLTTQHQLLHQQQQGARSELNIRSPRGFERRPLKHPAHLEGDEALERCPTAPRVRTIPSLVPKPPATPLVKILGNTYCLKCRFCDVQFVGPLSMQEDWIRHLQQHILEMNFPKSVPPLEESSPPAESTDTAAQVL</sequence>
<feature type="domain" description="C2H2-type" evidence="8">
    <location>
        <begin position="1484"/>
        <end position="1506"/>
    </location>
</feature>
<evidence type="ECO:0000256" key="1">
    <source>
        <dbReference type="ARBA" id="ARBA00004123"/>
    </source>
</evidence>
<feature type="compositionally biased region" description="Basic and acidic residues" evidence="7">
    <location>
        <begin position="262"/>
        <end position="279"/>
    </location>
</feature>
<feature type="compositionally biased region" description="Pro residues" evidence="7">
    <location>
        <begin position="1567"/>
        <end position="1586"/>
    </location>
</feature>
<comment type="caution">
    <text evidence="9">The sequence shown here is derived from an EMBL/GenBank/DDBJ whole genome shotgun (WGS) entry which is preliminary data.</text>
</comment>
<dbReference type="InterPro" id="IPR051643">
    <property type="entry name" value="Transcr_Reg_ZincFinger"/>
</dbReference>
<comment type="subcellular location">
    <subcellularLocation>
        <location evidence="1">Nucleus</location>
    </subcellularLocation>
</comment>
<keyword evidence="5" id="KW-0539">Nucleus</keyword>
<feature type="compositionally biased region" description="Low complexity" evidence="7">
    <location>
        <begin position="1755"/>
        <end position="1776"/>
    </location>
</feature>
<dbReference type="InterPro" id="IPR036236">
    <property type="entry name" value="Znf_C2H2_sf"/>
</dbReference>
<evidence type="ECO:0000256" key="7">
    <source>
        <dbReference type="SAM" id="MobiDB-lite"/>
    </source>
</evidence>
<organism evidence="9 10">
    <name type="scientific">Huso huso</name>
    <name type="common">Beluga</name>
    <name type="synonym">Acipenser huso</name>
    <dbReference type="NCBI Taxonomy" id="61971"/>
    <lineage>
        <taxon>Eukaryota</taxon>
        <taxon>Metazoa</taxon>
        <taxon>Chordata</taxon>
        <taxon>Craniata</taxon>
        <taxon>Vertebrata</taxon>
        <taxon>Euteleostomi</taxon>
        <taxon>Actinopterygii</taxon>
        <taxon>Chondrostei</taxon>
        <taxon>Acipenseriformes</taxon>
        <taxon>Acipenseridae</taxon>
        <taxon>Huso</taxon>
    </lineage>
</organism>
<dbReference type="Gene3D" id="3.30.160.60">
    <property type="entry name" value="Classic Zinc Finger"/>
    <property type="match status" value="2"/>
</dbReference>
<evidence type="ECO:0000313" key="9">
    <source>
        <dbReference type="EMBL" id="KAK6468956.1"/>
    </source>
</evidence>
<feature type="region of interest" description="Disordered" evidence="7">
    <location>
        <begin position="762"/>
        <end position="802"/>
    </location>
</feature>
<dbReference type="PROSITE" id="PS50157">
    <property type="entry name" value="ZINC_FINGER_C2H2_2"/>
    <property type="match status" value="8"/>
</dbReference>
<feature type="compositionally biased region" description="Pro residues" evidence="7">
    <location>
        <begin position="1435"/>
        <end position="1456"/>
    </location>
</feature>
<dbReference type="Pfam" id="PF23015">
    <property type="entry name" value="zf-WIZ"/>
    <property type="match status" value="1"/>
</dbReference>
<feature type="compositionally biased region" description="Polar residues" evidence="7">
    <location>
        <begin position="234"/>
        <end position="250"/>
    </location>
</feature>
<evidence type="ECO:0000256" key="4">
    <source>
        <dbReference type="ARBA" id="ARBA00022833"/>
    </source>
</evidence>
<feature type="compositionally biased region" description="Basic and acidic residues" evidence="7">
    <location>
        <begin position="178"/>
        <end position="193"/>
    </location>
</feature>
<feature type="compositionally biased region" description="Polar residues" evidence="7">
    <location>
        <begin position="280"/>
        <end position="289"/>
    </location>
</feature>
<dbReference type="SMART" id="SM00355">
    <property type="entry name" value="ZnF_C2H2"/>
    <property type="match status" value="11"/>
</dbReference>
<feature type="region of interest" description="Disordered" evidence="7">
    <location>
        <begin position="12"/>
        <end position="504"/>
    </location>
</feature>
<evidence type="ECO:0000256" key="3">
    <source>
        <dbReference type="ARBA" id="ARBA00022771"/>
    </source>
</evidence>
<feature type="domain" description="C2H2-type" evidence="8">
    <location>
        <begin position="562"/>
        <end position="589"/>
    </location>
</feature>
<feature type="compositionally biased region" description="Pro residues" evidence="7">
    <location>
        <begin position="1538"/>
        <end position="1547"/>
    </location>
</feature>
<feature type="domain" description="C2H2-type" evidence="8">
    <location>
        <begin position="671"/>
        <end position="699"/>
    </location>
</feature>
<dbReference type="InterPro" id="IPR055125">
    <property type="entry name" value="Wiz_C_Znf"/>
</dbReference>
<keyword evidence="2" id="KW-0479">Metal-binding</keyword>
<feature type="domain" description="C2H2-type" evidence="8">
    <location>
        <begin position="510"/>
        <end position="537"/>
    </location>
</feature>
<feature type="compositionally biased region" description="Basic and acidic residues" evidence="7">
    <location>
        <begin position="315"/>
        <end position="330"/>
    </location>
</feature>
<evidence type="ECO:0000259" key="8">
    <source>
        <dbReference type="PROSITE" id="PS50157"/>
    </source>
</evidence>
<feature type="domain" description="C2H2-type" evidence="8">
    <location>
        <begin position="1674"/>
        <end position="1701"/>
    </location>
</feature>
<feature type="compositionally biased region" description="Low complexity" evidence="7">
    <location>
        <begin position="2119"/>
        <end position="2133"/>
    </location>
</feature>
<keyword evidence="3 6" id="KW-0863">Zinc-finger</keyword>
<feature type="region of interest" description="Disordered" evidence="7">
    <location>
        <begin position="1098"/>
        <end position="1201"/>
    </location>
</feature>
<feature type="region of interest" description="Disordered" evidence="7">
    <location>
        <begin position="1253"/>
        <end position="1355"/>
    </location>
</feature>
<gene>
    <name evidence="9" type="ORF">HHUSO_G32845</name>
</gene>
<dbReference type="EMBL" id="JAHFZB010000041">
    <property type="protein sequence ID" value="KAK6468956.1"/>
    <property type="molecule type" value="Genomic_DNA"/>
</dbReference>
<feature type="compositionally biased region" description="Polar residues" evidence="7">
    <location>
        <begin position="368"/>
        <end position="378"/>
    </location>
</feature>
<feature type="compositionally biased region" description="Low complexity" evidence="7">
    <location>
        <begin position="1336"/>
        <end position="1350"/>
    </location>
</feature>
<feature type="compositionally biased region" description="Low complexity" evidence="7">
    <location>
        <begin position="1263"/>
        <end position="1284"/>
    </location>
</feature>
<feature type="compositionally biased region" description="Polar residues" evidence="7">
    <location>
        <begin position="1164"/>
        <end position="1173"/>
    </location>
</feature>
<evidence type="ECO:0000313" key="10">
    <source>
        <dbReference type="Proteomes" id="UP001369086"/>
    </source>
</evidence>
<keyword evidence="10" id="KW-1185">Reference proteome</keyword>
<feature type="compositionally biased region" description="Basic and acidic residues" evidence="7">
    <location>
        <begin position="426"/>
        <end position="447"/>
    </location>
</feature>
<feature type="compositionally biased region" description="Low complexity" evidence="7">
    <location>
        <begin position="452"/>
        <end position="462"/>
    </location>
</feature>
<dbReference type="PANTHER" id="PTHR24396">
    <property type="entry name" value="ZINC FINGER PROTEIN"/>
    <property type="match status" value="1"/>
</dbReference>
<dbReference type="SUPFAM" id="SSF57667">
    <property type="entry name" value="beta-beta-alpha zinc fingers"/>
    <property type="match status" value="2"/>
</dbReference>
<reference evidence="9 10" key="1">
    <citation type="submission" date="2021-05" db="EMBL/GenBank/DDBJ databases">
        <authorList>
            <person name="Zahm M."/>
            <person name="Klopp C."/>
            <person name="Cabau C."/>
            <person name="Kuhl H."/>
            <person name="Suciu R."/>
            <person name="Ciorpac M."/>
            <person name="Holostenco D."/>
            <person name="Gessner J."/>
            <person name="Wuertz S."/>
            <person name="Hohne C."/>
            <person name="Stock M."/>
            <person name="Gislard M."/>
            <person name="Lluch J."/>
            <person name="Milhes M."/>
            <person name="Lampietro C."/>
            <person name="Lopez Roques C."/>
            <person name="Donnadieu C."/>
            <person name="Du K."/>
            <person name="Schartl M."/>
            <person name="Guiguen Y."/>
        </authorList>
    </citation>
    <scope>NUCLEOTIDE SEQUENCE [LARGE SCALE GENOMIC DNA]</scope>
    <source>
        <strain evidence="9">Hh-F2</strain>
        <tissue evidence="9">Blood</tissue>
    </source>
</reference>